<dbReference type="EMBL" id="JRAK01000011">
    <property type="protein sequence ID" value="KGN94599.1"/>
    <property type="molecule type" value="Genomic_DNA"/>
</dbReference>
<comment type="caution">
    <text evidence="1">The sequence shown here is derived from an EMBL/GenBank/DDBJ whole genome shotgun (WGS) entry which is preliminary data.</text>
</comment>
<dbReference type="AlphaFoldDB" id="A0A0A2G281"/>
<accession>A0A0A2G281</accession>
<organism evidence="1 2">
    <name type="scientific">Porphyromonas gulae</name>
    <dbReference type="NCBI Taxonomy" id="111105"/>
    <lineage>
        <taxon>Bacteria</taxon>
        <taxon>Pseudomonadati</taxon>
        <taxon>Bacteroidota</taxon>
        <taxon>Bacteroidia</taxon>
        <taxon>Bacteroidales</taxon>
        <taxon>Porphyromonadaceae</taxon>
        <taxon>Porphyromonas</taxon>
    </lineage>
</organism>
<dbReference type="GO" id="GO:0005737">
    <property type="term" value="C:cytoplasm"/>
    <property type="evidence" value="ECO:0007669"/>
    <property type="project" value="UniProtKB-SubCell"/>
</dbReference>
<proteinExistence type="predicted"/>
<protein>
    <submittedName>
        <fullName evidence="1">Uncharacterized protein</fullName>
    </submittedName>
</protein>
<reference evidence="1 2" key="1">
    <citation type="submission" date="2014-08" db="EMBL/GenBank/DDBJ databases">
        <title>Porphyromonas gulae strain:COT-052_OH3439 Genome sequencing.</title>
        <authorList>
            <person name="Wallis C."/>
            <person name="Deusch O."/>
            <person name="O'Flynn C."/>
            <person name="Davis I."/>
            <person name="Jospin G."/>
            <person name="Darling A.E."/>
            <person name="Coil D.A."/>
            <person name="Alexiev A."/>
            <person name="Horsfall A."/>
            <person name="Kirkwood N."/>
            <person name="Harris S."/>
            <person name="Eisen J.A."/>
        </authorList>
    </citation>
    <scope>NUCLEOTIDE SEQUENCE [LARGE SCALE GENOMIC DNA]</scope>
    <source>
        <strain evidence="2">COT-052 OH3439</strain>
    </source>
</reference>
<name>A0A0A2G281_9PORP</name>
<keyword evidence="2" id="KW-1185">Reference proteome</keyword>
<evidence type="ECO:0000313" key="1">
    <source>
        <dbReference type="EMBL" id="KGN94599.1"/>
    </source>
</evidence>
<dbReference type="SUPFAM" id="SSF158568">
    <property type="entry name" value="AF1862-like"/>
    <property type="match status" value="1"/>
</dbReference>
<gene>
    <name evidence="1" type="ORF">HR15_00805</name>
</gene>
<sequence length="157" mass="17789">MIVRKQEIQELIPTAMAAIMAVGIADEQGEIEKVHEGYINALGPNILQSGLLPTLIFYNKGTEDHSEGDRKLWLKALYYMYNETDTDKRENVADWKQVEPTTIIKKVIGGEGGTIREIREKRKTELLARERILLKYAVALKLATRTFKVVEKEGGQS</sequence>
<dbReference type="RefSeq" id="WP_039423093.1">
    <property type="nucleotide sequence ID" value="NZ_JRAK01000011.1"/>
</dbReference>
<dbReference type="Proteomes" id="UP000030146">
    <property type="component" value="Unassembled WGS sequence"/>
</dbReference>
<evidence type="ECO:0000313" key="2">
    <source>
        <dbReference type="Proteomes" id="UP000030146"/>
    </source>
</evidence>
<dbReference type="GO" id="GO:0051607">
    <property type="term" value="P:defense response to virus"/>
    <property type="evidence" value="ECO:0007669"/>
    <property type="project" value="UniProtKB-KW"/>
</dbReference>
<dbReference type="InterPro" id="IPR023101">
    <property type="entry name" value="AF1862-like_dom_sf"/>
</dbReference>